<sequence>MPPPLSGGEAGEVAGVTTYPIVSVVFPTGQSNYVTQYTHVYTDRYDVAGFVPCFTAGTLIRTDAGDRAAETLQPGDRIWTRDHGFQPIKWCGIRRITASDLVAHEAWRPIRISAGALGKGMPDRDLIVSPQHRVLVRSAIAIRMFGCAEILVAAKRLTELPGIEIDDSCEAVSYVHLMFADHEIVLSNGAETESLYLGKMAVAALGQQAVDEILALFPALENDDAPPSARLIPAGRRVDRLVDRHIRNDHPLVS</sequence>
<dbReference type="SUPFAM" id="SSF51294">
    <property type="entry name" value="Hedgehog/intein (Hint) domain"/>
    <property type="match status" value="1"/>
</dbReference>
<feature type="domain" description="Hedgehog/Intein (Hint)" evidence="1">
    <location>
        <begin position="52"/>
        <end position="198"/>
    </location>
</feature>
<evidence type="ECO:0000259" key="1">
    <source>
        <dbReference type="Pfam" id="PF13403"/>
    </source>
</evidence>
<dbReference type="AlphaFoldDB" id="A0A2K9EPI1"/>
<dbReference type="Proteomes" id="UP000233742">
    <property type="component" value="Chromosome"/>
</dbReference>
<dbReference type="OrthoDB" id="6305173at2"/>
<protein>
    <submittedName>
        <fullName evidence="2">Hemolysin</fullName>
    </submittedName>
</protein>
<reference evidence="2 3" key="1">
    <citation type="submission" date="2017-12" db="EMBL/GenBank/DDBJ databases">
        <authorList>
            <person name="Hurst M.R.H."/>
        </authorList>
    </citation>
    <scope>NUCLEOTIDE SEQUENCE [LARGE SCALE GENOMIC DNA]</scope>
    <source>
        <strain evidence="2 3">BM15</strain>
    </source>
</reference>
<organism evidence="2 3">
    <name type="scientific">Paracoccus tegillarcae</name>
    <dbReference type="NCBI Taxonomy" id="1529068"/>
    <lineage>
        <taxon>Bacteria</taxon>
        <taxon>Pseudomonadati</taxon>
        <taxon>Pseudomonadota</taxon>
        <taxon>Alphaproteobacteria</taxon>
        <taxon>Rhodobacterales</taxon>
        <taxon>Paracoccaceae</taxon>
        <taxon>Paracoccus</taxon>
    </lineage>
</organism>
<dbReference type="InterPro" id="IPR036844">
    <property type="entry name" value="Hint_dom_sf"/>
</dbReference>
<dbReference type="InterPro" id="IPR028992">
    <property type="entry name" value="Hedgehog/Intein_dom"/>
</dbReference>
<accession>A0A2K9EPI1</accession>
<dbReference type="KEGG" id="paro:CUV01_11270"/>
<keyword evidence="3" id="KW-1185">Reference proteome</keyword>
<dbReference type="Pfam" id="PF13403">
    <property type="entry name" value="Hint_2"/>
    <property type="match status" value="1"/>
</dbReference>
<proteinExistence type="predicted"/>
<dbReference type="EMBL" id="CP025408">
    <property type="protein sequence ID" value="AUH35387.1"/>
    <property type="molecule type" value="Genomic_DNA"/>
</dbReference>
<dbReference type="Gene3D" id="2.170.16.10">
    <property type="entry name" value="Hedgehog/Intein (Hint) domain"/>
    <property type="match status" value="1"/>
</dbReference>
<evidence type="ECO:0000313" key="2">
    <source>
        <dbReference type="EMBL" id="AUH35387.1"/>
    </source>
</evidence>
<evidence type="ECO:0000313" key="3">
    <source>
        <dbReference type="Proteomes" id="UP000233742"/>
    </source>
</evidence>
<name>A0A2K9EPI1_9RHOB</name>
<gene>
    <name evidence="2" type="ORF">CUV01_11270</name>
</gene>